<dbReference type="InterPro" id="IPR016772">
    <property type="entry name" value="UCP020408"/>
</dbReference>
<keyword evidence="3" id="KW-1185">Reference proteome</keyword>
<comment type="caution">
    <text evidence="2">The sequence shown here is derived from an EMBL/GenBank/DDBJ whole genome shotgun (WGS) entry which is preliminary data.</text>
</comment>
<dbReference type="Pfam" id="PF10087">
    <property type="entry name" value="DUF2325"/>
    <property type="match status" value="1"/>
</dbReference>
<dbReference type="AlphaFoldDB" id="A0A4R7BBE0"/>
<gene>
    <name evidence="2" type="ORF">DFP86_10273</name>
</gene>
<dbReference type="PIRSF" id="PIRSF020408">
    <property type="entry name" value="UCP020408"/>
    <property type="match status" value="1"/>
</dbReference>
<dbReference type="RefSeq" id="WP_133678406.1">
    <property type="nucleotide sequence ID" value="NZ_SNZP01000002.1"/>
</dbReference>
<protein>
    <recommendedName>
        <fullName evidence="4">DUF2325 domain-containing protein</fullName>
    </recommendedName>
</protein>
<evidence type="ECO:0000256" key="1">
    <source>
        <dbReference type="ARBA" id="ARBA00007189"/>
    </source>
</evidence>
<sequence length="112" mass="12471">MNAMLVGADTLGNIPDVLNQFGITIQRHVSGRNSAHQRKLDKLPVDTELLILFTDFLGHNVMRHFRALASQENVRFIACRRSVCALRQSLSAVGLHTIDTCANCSQRLQTGR</sequence>
<accession>A0A4R7BBE0</accession>
<proteinExistence type="inferred from homology"/>
<comment type="similarity">
    <text evidence="1">Belongs to the UPF0751 family.</text>
</comment>
<name>A0A4R7BBE0_9NEIS</name>
<dbReference type="Proteomes" id="UP000295611">
    <property type="component" value="Unassembled WGS sequence"/>
</dbReference>
<evidence type="ECO:0000313" key="2">
    <source>
        <dbReference type="EMBL" id="TDR81963.1"/>
    </source>
</evidence>
<dbReference type="EMBL" id="SNZP01000002">
    <property type="protein sequence ID" value="TDR81963.1"/>
    <property type="molecule type" value="Genomic_DNA"/>
</dbReference>
<reference evidence="2 3" key="1">
    <citation type="submission" date="2019-03" db="EMBL/GenBank/DDBJ databases">
        <title>Genomic Encyclopedia of Type Strains, Phase III (KMG-III): the genomes of soil and plant-associated and newly described type strains.</title>
        <authorList>
            <person name="Whitman W."/>
        </authorList>
    </citation>
    <scope>NUCLEOTIDE SEQUENCE [LARGE SCALE GENOMIC DNA]</scope>
    <source>
        <strain evidence="2 3">CECT 8976</strain>
    </source>
</reference>
<organism evidence="2 3">
    <name type="scientific">Paludibacterium purpuratum</name>
    <dbReference type="NCBI Taxonomy" id="1144873"/>
    <lineage>
        <taxon>Bacteria</taxon>
        <taxon>Pseudomonadati</taxon>
        <taxon>Pseudomonadota</taxon>
        <taxon>Betaproteobacteria</taxon>
        <taxon>Neisseriales</taxon>
        <taxon>Chromobacteriaceae</taxon>
        <taxon>Paludibacterium</taxon>
    </lineage>
</organism>
<dbReference type="OrthoDB" id="5324142at2"/>
<evidence type="ECO:0008006" key="4">
    <source>
        <dbReference type="Google" id="ProtNLM"/>
    </source>
</evidence>
<evidence type="ECO:0000313" key="3">
    <source>
        <dbReference type="Proteomes" id="UP000295611"/>
    </source>
</evidence>